<reference evidence="16 17" key="2">
    <citation type="submission" date="2020-03" db="EMBL/GenBank/DDBJ databases">
        <title>Soil Listeria distribution.</title>
        <authorList>
            <person name="Liao J."/>
            <person name="Wiedmann M."/>
        </authorList>
    </citation>
    <scope>NUCLEOTIDE SEQUENCE [LARGE SCALE GENOMIC DNA]</scope>
    <source>
        <strain evidence="13 25">FSL L7-0149</strain>
        <strain evidence="11 16">FSL L7-0245</strain>
        <strain evidence="12 19">FSL L7-0259</strain>
        <strain evidence="10 17">FSL L7-0360</strain>
        <strain evidence="9 23">FSL L7-0435</strain>
        <strain evidence="8 18">FSL L7-0978</strain>
        <strain evidence="7 24">FSL L7-1017</strain>
        <strain evidence="6 26">FSL L7-1299</strain>
        <strain evidence="4 20">FSL L7-1387</strain>
        <strain evidence="5 27">FSL L7-1427</strain>
        <strain evidence="3 21">FSL L7-1658</strain>
        <strain evidence="14 22">FSL L7-1850</strain>
    </source>
</reference>
<dbReference type="Proteomes" id="UP000546244">
    <property type="component" value="Unassembled WGS sequence"/>
</dbReference>
<evidence type="ECO:0000313" key="14">
    <source>
        <dbReference type="EMBL" id="MBC2371182.1"/>
    </source>
</evidence>
<feature type="transmembrane region" description="Helical" evidence="1">
    <location>
        <begin position="15"/>
        <end position="38"/>
    </location>
</feature>
<evidence type="ECO:0000313" key="9">
    <source>
        <dbReference type="EMBL" id="MBC2002216.1"/>
    </source>
</evidence>
<evidence type="ECO:0000313" key="23">
    <source>
        <dbReference type="Proteomes" id="UP000546806"/>
    </source>
</evidence>
<dbReference type="EMBL" id="JAARXI010000009">
    <property type="protein sequence ID" value="MBC2117896.1"/>
    <property type="molecule type" value="Genomic_DNA"/>
</dbReference>
<dbReference type="EMBL" id="JNFA01000011">
    <property type="protein sequence ID" value="KGL42533.1"/>
    <property type="molecule type" value="Genomic_DNA"/>
</dbReference>
<sequence length="225" mass="24892">MLENVVKDATMNLDVWQIIMYSGASVVLGLLVACVHMYRNTYSQSFIVTLTILPILVQSVIMLVNGNVGTGIAVLGAFSLIRFRSVAGGAREISSIFWSMGIGLATGMGYLVYALIFSVFVAIVLLALTKYRFGAKTKVAERSLRISIPEDIDYANLFDELLQEYGHEVLLEQVKTTNMGSLMELRYYIKLKNIAEEKELIDAIRTINGNLPVISGRVLSTRAEL</sequence>
<proteinExistence type="predicted"/>
<evidence type="ECO:0000313" key="21">
    <source>
        <dbReference type="Proteomes" id="UP000544413"/>
    </source>
</evidence>
<dbReference type="RefSeq" id="WP_036084267.1">
    <property type="nucleotide sequence ID" value="NZ_CBCSHQ010000006.1"/>
</dbReference>
<keyword evidence="15" id="KW-1185">Reference proteome</keyword>
<evidence type="ECO:0000313" key="10">
    <source>
        <dbReference type="EMBL" id="MBC2117896.1"/>
    </source>
</evidence>
<dbReference type="EMBL" id="JAARUV010000002">
    <property type="protein sequence ID" value="MBC1778825.1"/>
    <property type="molecule type" value="Genomic_DNA"/>
</dbReference>
<dbReference type="EMBL" id="JAARVG010000010">
    <property type="protein sequence ID" value="MBC1794037.1"/>
    <property type="molecule type" value="Genomic_DNA"/>
</dbReference>
<feature type="transmembrane region" description="Helical" evidence="1">
    <location>
        <begin position="95"/>
        <end position="128"/>
    </location>
</feature>
<evidence type="ECO:0000313" key="18">
    <source>
        <dbReference type="Proteomes" id="UP000539064"/>
    </source>
</evidence>
<dbReference type="EMBL" id="JAARSH010000006">
    <property type="protein sequence ID" value="MBC1616583.1"/>
    <property type="molecule type" value="Genomic_DNA"/>
</dbReference>
<dbReference type="AlphaFoldDB" id="A0A099WDE8"/>
<evidence type="ECO:0000313" key="12">
    <source>
        <dbReference type="EMBL" id="MBC2175044.1"/>
    </source>
</evidence>
<dbReference type="STRING" id="1552123.EP57_03475"/>
<dbReference type="Proteomes" id="UP000546806">
    <property type="component" value="Unassembled WGS sequence"/>
</dbReference>
<keyword evidence="2" id="KW-0131">Cell cycle</keyword>
<dbReference type="EMBL" id="JAARRW010000002">
    <property type="protein sequence ID" value="MBC1561273.1"/>
    <property type="molecule type" value="Genomic_DNA"/>
</dbReference>
<dbReference type="GO" id="GO:0051301">
    <property type="term" value="P:cell division"/>
    <property type="evidence" value="ECO:0007669"/>
    <property type="project" value="UniProtKB-KW"/>
</dbReference>
<evidence type="ECO:0000313" key="20">
    <source>
        <dbReference type="Proteomes" id="UP000541955"/>
    </source>
</evidence>
<comment type="caution">
    <text evidence="2">The sequence shown here is derived from an EMBL/GenBank/DDBJ whole genome shotgun (WGS) entry which is preliminary data.</text>
</comment>
<dbReference type="Proteomes" id="UP000586951">
    <property type="component" value="Unassembled WGS sequence"/>
</dbReference>
<accession>A0A099WDE8</accession>
<dbReference type="Proteomes" id="UP000553016">
    <property type="component" value="Unassembled WGS sequence"/>
</dbReference>
<dbReference type="EMBL" id="JAARYH010000004">
    <property type="protein sequence ID" value="MBC2167288.1"/>
    <property type="molecule type" value="Genomic_DNA"/>
</dbReference>
<dbReference type="EMBL" id="JAARWW010000001">
    <property type="protein sequence ID" value="MBC2002216.1"/>
    <property type="molecule type" value="Genomic_DNA"/>
</dbReference>
<reference evidence="2 15" key="1">
    <citation type="submission" date="2014-05" db="EMBL/GenBank/DDBJ databases">
        <title>Novel Listeriaceae from food processing environments.</title>
        <authorList>
            <person name="den Bakker H.C."/>
        </authorList>
    </citation>
    <scope>NUCLEOTIDE SEQUENCE [LARGE SCALE GENOMIC DNA]</scope>
    <source>
        <strain evidence="2 15">FSL A5-0281</strain>
    </source>
</reference>
<feature type="transmembrane region" description="Helical" evidence="1">
    <location>
        <begin position="50"/>
        <end position="83"/>
    </location>
</feature>
<dbReference type="Proteomes" id="UP000544413">
    <property type="component" value="Unassembled WGS sequence"/>
</dbReference>
<evidence type="ECO:0000313" key="16">
    <source>
        <dbReference type="Proteomes" id="UP000519573"/>
    </source>
</evidence>
<dbReference type="EMBL" id="JAARRU010000002">
    <property type="protein sequence ID" value="MBC1565612.1"/>
    <property type="molecule type" value="Genomic_DNA"/>
</dbReference>
<dbReference type="EMBL" id="JAARYD010000001">
    <property type="protein sequence ID" value="MBC2175044.1"/>
    <property type="molecule type" value="Genomic_DNA"/>
</dbReference>
<evidence type="ECO:0000313" key="22">
    <source>
        <dbReference type="Proteomes" id="UP000546244"/>
    </source>
</evidence>
<organism evidence="2 15">
    <name type="scientific">Listeria booriae</name>
    <dbReference type="NCBI Taxonomy" id="1552123"/>
    <lineage>
        <taxon>Bacteria</taxon>
        <taxon>Bacillati</taxon>
        <taxon>Bacillota</taxon>
        <taxon>Bacilli</taxon>
        <taxon>Bacillales</taxon>
        <taxon>Listeriaceae</taxon>
        <taxon>Listeria</taxon>
    </lineage>
</organism>
<evidence type="ECO:0000313" key="8">
    <source>
        <dbReference type="EMBL" id="MBC1794037.1"/>
    </source>
</evidence>
<evidence type="ECO:0000313" key="17">
    <source>
        <dbReference type="Proteomes" id="UP000529446"/>
    </source>
</evidence>
<dbReference type="InterPro" id="IPR032531">
    <property type="entry name" value="DUF4956"/>
</dbReference>
<keyword evidence="1" id="KW-0812">Transmembrane</keyword>
<evidence type="ECO:0000313" key="27">
    <source>
        <dbReference type="Proteomes" id="UP000586951"/>
    </source>
</evidence>
<dbReference type="Proteomes" id="UP000029844">
    <property type="component" value="Unassembled WGS sequence"/>
</dbReference>
<gene>
    <name evidence="2" type="ORF">EP57_03475</name>
    <name evidence="3" type="ORF">HB836_03930</name>
    <name evidence="4" type="ORF">HB902_04265</name>
    <name evidence="6" type="ORF">HB904_10310</name>
    <name evidence="5" type="ORF">HB907_09350</name>
    <name evidence="14" type="ORF">HBP98_04080</name>
    <name evidence="7" type="ORF">HCA46_08250</name>
    <name evidence="8" type="ORF">HCA52_11450</name>
    <name evidence="9" type="ORF">HCA78_00450</name>
    <name evidence="10" type="ORF">HCB06_14790</name>
    <name evidence="11" type="ORF">HCB26_11980</name>
    <name evidence="12" type="ORF">HCB27_00335</name>
    <name evidence="13" type="ORF">HCB35_13885</name>
</gene>
<dbReference type="GeneID" id="58716483"/>
<dbReference type="Proteomes" id="UP000539064">
    <property type="component" value="Unassembled WGS sequence"/>
</dbReference>
<evidence type="ECO:0000313" key="13">
    <source>
        <dbReference type="EMBL" id="MBC2241565.1"/>
    </source>
</evidence>
<evidence type="ECO:0000313" key="11">
    <source>
        <dbReference type="EMBL" id="MBC2167288.1"/>
    </source>
</evidence>
<dbReference type="eggNOG" id="COG1285">
    <property type="taxonomic scope" value="Bacteria"/>
</dbReference>
<keyword evidence="2" id="KW-0132">Cell division</keyword>
<evidence type="ECO:0000313" key="4">
    <source>
        <dbReference type="EMBL" id="MBC1561273.1"/>
    </source>
</evidence>
<dbReference type="Proteomes" id="UP000574104">
    <property type="component" value="Unassembled WGS sequence"/>
</dbReference>
<dbReference type="Proteomes" id="UP000541955">
    <property type="component" value="Unassembled WGS sequence"/>
</dbReference>
<evidence type="ECO:0000313" key="15">
    <source>
        <dbReference type="Proteomes" id="UP000029844"/>
    </source>
</evidence>
<evidence type="ECO:0000313" key="3">
    <source>
        <dbReference type="EMBL" id="MBC1400736.1"/>
    </source>
</evidence>
<dbReference type="EMBL" id="JAARMV010000001">
    <property type="protein sequence ID" value="MBC2371182.1"/>
    <property type="molecule type" value="Genomic_DNA"/>
</dbReference>
<evidence type="ECO:0000313" key="6">
    <source>
        <dbReference type="EMBL" id="MBC1616583.1"/>
    </source>
</evidence>
<dbReference type="Pfam" id="PF16316">
    <property type="entry name" value="DUF4956"/>
    <property type="match status" value="1"/>
</dbReference>
<evidence type="ECO:0000313" key="24">
    <source>
        <dbReference type="Proteomes" id="UP000547643"/>
    </source>
</evidence>
<evidence type="ECO:0000313" key="19">
    <source>
        <dbReference type="Proteomes" id="UP000541735"/>
    </source>
</evidence>
<dbReference type="Proteomes" id="UP000529446">
    <property type="component" value="Unassembled WGS sequence"/>
</dbReference>
<dbReference type="EMBL" id="JAARPT010000002">
    <property type="protein sequence ID" value="MBC1400736.1"/>
    <property type="molecule type" value="Genomic_DNA"/>
</dbReference>
<protein>
    <submittedName>
        <fullName evidence="2">Cell division protein FtsZ</fullName>
    </submittedName>
    <submittedName>
        <fullName evidence="3">DUF4956 domain-containing protein</fullName>
    </submittedName>
</protein>
<dbReference type="OrthoDB" id="9803265at2"/>
<evidence type="ECO:0000313" key="5">
    <source>
        <dbReference type="EMBL" id="MBC1565612.1"/>
    </source>
</evidence>
<dbReference type="Proteomes" id="UP000519573">
    <property type="component" value="Unassembled WGS sequence"/>
</dbReference>
<dbReference type="PROSITE" id="PS51257">
    <property type="entry name" value="PROKAR_LIPOPROTEIN"/>
    <property type="match status" value="1"/>
</dbReference>
<evidence type="ECO:0000313" key="26">
    <source>
        <dbReference type="Proteomes" id="UP000574104"/>
    </source>
</evidence>
<name>A0A099WDE8_9LIST</name>
<evidence type="ECO:0000256" key="1">
    <source>
        <dbReference type="SAM" id="Phobius"/>
    </source>
</evidence>
<evidence type="ECO:0000313" key="25">
    <source>
        <dbReference type="Proteomes" id="UP000553016"/>
    </source>
</evidence>
<dbReference type="Proteomes" id="UP000541735">
    <property type="component" value="Unassembled WGS sequence"/>
</dbReference>
<keyword evidence="1" id="KW-1133">Transmembrane helix</keyword>
<evidence type="ECO:0000313" key="2">
    <source>
        <dbReference type="EMBL" id="KGL42533.1"/>
    </source>
</evidence>
<evidence type="ECO:0000313" key="7">
    <source>
        <dbReference type="EMBL" id="MBC1778825.1"/>
    </source>
</evidence>
<dbReference type="Proteomes" id="UP000547643">
    <property type="component" value="Unassembled WGS sequence"/>
</dbReference>
<dbReference type="EMBL" id="JAARZA010000006">
    <property type="protein sequence ID" value="MBC2241565.1"/>
    <property type="molecule type" value="Genomic_DNA"/>
</dbReference>
<keyword evidence="1" id="KW-0472">Membrane</keyword>